<sequence length="236" mass="26191">MLFYTNSPSYLRKSQRLLNRTSKGQYKNSEVIVYTELDNFQEQEKYTGALLHSNQGPTGQQTSFSEPKVYVLSGHYLSVFEKVLATNFEPINSALGQVAFKCKGTRMHEKLYKATMTRPMTRLMKRAREASESSSSYCFSLLDFYAELARTTFPAPPSATGTPTGPRVLKLIEHGHFTAPSTERTPPTKPRTTRVSPCVPASPERMTVIIVTVYCLLDTSAPSTSTLSPTGSVGQI</sequence>
<protein>
    <submittedName>
        <fullName evidence="2">Uncharacterized protein</fullName>
    </submittedName>
</protein>
<dbReference type="Proteomes" id="UP000077315">
    <property type="component" value="Unassembled WGS sequence"/>
</dbReference>
<keyword evidence="3" id="KW-1185">Reference proteome</keyword>
<dbReference type="RefSeq" id="XP_018294114.1">
    <property type="nucleotide sequence ID" value="XM_018430929.1"/>
</dbReference>
<evidence type="ECO:0000313" key="3">
    <source>
        <dbReference type="Proteomes" id="UP000077315"/>
    </source>
</evidence>
<dbReference type="InParanoid" id="A0A167NJI8"/>
<reference evidence="3" key="1">
    <citation type="submission" date="2015-06" db="EMBL/GenBank/DDBJ databases">
        <title>Expansion of signal transduction pathways in fungi by whole-genome duplication.</title>
        <authorList>
            <consortium name="DOE Joint Genome Institute"/>
            <person name="Corrochano L.M."/>
            <person name="Kuo A."/>
            <person name="Marcet-Houben M."/>
            <person name="Polaino S."/>
            <person name="Salamov A."/>
            <person name="Villalobos J.M."/>
            <person name="Alvarez M.I."/>
            <person name="Avalos J."/>
            <person name="Benito E.P."/>
            <person name="Benoit I."/>
            <person name="Burger G."/>
            <person name="Camino L.P."/>
            <person name="Canovas D."/>
            <person name="Cerda-Olmedo E."/>
            <person name="Cheng J.-F."/>
            <person name="Dominguez A."/>
            <person name="Elias M."/>
            <person name="Eslava A.P."/>
            <person name="Glaser F."/>
            <person name="Grimwood J."/>
            <person name="Gutierrez G."/>
            <person name="Heitman J."/>
            <person name="Henrissat B."/>
            <person name="Iturriaga E.A."/>
            <person name="Lang B.F."/>
            <person name="Lavin J.L."/>
            <person name="Lee S."/>
            <person name="Li W."/>
            <person name="Lindquist E."/>
            <person name="Lopez-Garcia S."/>
            <person name="Luque E.M."/>
            <person name="Marcos A.T."/>
            <person name="Martin J."/>
            <person name="McCluskey K."/>
            <person name="Medina H.R."/>
            <person name="Miralles-Duran A."/>
            <person name="Miyazaki A."/>
            <person name="Munoz-Torres E."/>
            <person name="Oguiza J.A."/>
            <person name="Ohm R."/>
            <person name="Olmedo M."/>
            <person name="Orejas M."/>
            <person name="Ortiz-Castellanos L."/>
            <person name="Pisabarro A.G."/>
            <person name="Rodriguez-Romero J."/>
            <person name="Ruiz-Herrera J."/>
            <person name="Ruiz-Vazquez R."/>
            <person name="Sanz C."/>
            <person name="Schackwitz W."/>
            <person name="Schmutz J."/>
            <person name="Shahriari M."/>
            <person name="Shelest E."/>
            <person name="Silva-Franco F."/>
            <person name="Soanes D."/>
            <person name="Syed K."/>
            <person name="Tagua V.G."/>
            <person name="Talbot N.J."/>
            <person name="Thon M."/>
            <person name="De vries R.P."/>
            <person name="Wiebenga A."/>
            <person name="Yadav J.S."/>
            <person name="Braun E.L."/>
            <person name="Baker S."/>
            <person name="Garre V."/>
            <person name="Horwitz B."/>
            <person name="Torres-Martinez S."/>
            <person name="Idnurm A."/>
            <person name="Herrera-Estrella A."/>
            <person name="Gabaldon T."/>
            <person name="Grigoriev I.V."/>
        </authorList>
    </citation>
    <scope>NUCLEOTIDE SEQUENCE [LARGE SCALE GENOMIC DNA]</scope>
    <source>
        <strain evidence="3">NRRL 1555(-)</strain>
    </source>
</reference>
<dbReference type="EMBL" id="KV440976">
    <property type="protein sequence ID" value="OAD76074.1"/>
    <property type="molecule type" value="Genomic_DNA"/>
</dbReference>
<proteinExistence type="predicted"/>
<accession>A0A167NJI8</accession>
<dbReference type="VEuPathDB" id="FungiDB:PHYBLDRAFT_143057"/>
<gene>
    <name evidence="2" type="ORF">PHYBLDRAFT_143057</name>
</gene>
<evidence type="ECO:0000256" key="1">
    <source>
        <dbReference type="SAM" id="MobiDB-lite"/>
    </source>
</evidence>
<name>A0A167NJI8_PHYB8</name>
<organism evidence="2 3">
    <name type="scientific">Phycomyces blakesleeanus (strain ATCC 8743b / DSM 1359 / FGSC 10004 / NBRC 33097 / NRRL 1555)</name>
    <dbReference type="NCBI Taxonomy" id="763407"/>
    <lineage>
        <taxon>Eukaryota</taxon>
        <taxon>Fungi</taxon>
        <taxon>Fungi incertae sedis</taxon>
        <taxon>Mucoromycota</taxon>
        <taxon>Mucoromycotina</taxon>
        <taxon>Mucoromycetes</taxon>
        <taxon>Mucorales</taxon>
        <taxon>Phycomycetaceae</taxon>
        <taxon>Phycomyces</taxon>
    </lineage>
</organism>
<feature type="region of interest" description="Disordered" evidence="1">
    <location>
        <begin position="177"/>
        <end position="199"/>
    </location>
</feature>
<evidence type="ECO:0000313" key="2">
    <source>
        <dbReference type="EMBL" id="OAD76074.1"/>
    </source>
</evidence>
<dbReference type="AlphaFoldDB" id="A0A167NJI8"/>
<dbReference type="GeneID" id="28991835"/>